<evidence type="ECO:0000313" key="9">
    <source>
        <dbReference type="Proteomes" id="UP000007797"/>
    </source>
</evidence>
<dbReference type="InterPro" id="IPR039220">
    <property type="entry name" value="FAM3"/>
</dbReference>
<feature type="domain" description="Laminin G" evidence="7">
    <location>
        <begin position="1212"/>
        <end position="1420"/>
    </location>
</feature>
<evidence type="ECO:0000313" key="8">
    <source>
        <dbReference type="EMBL" id="EGG17891.1"/>
    </source>
</evidence>
<name>F4Q4U5_CACFS</name>
<keyword evidence="9" id="KW-1185">Reference proteome</keyword>
<proteinExistence type="inferred from homology"/>
<dbReference type="SUPFAM" id="SSF49899">
    <property type="entry name" value="Concanavalin A-like lectins/glucanases"/>
    <property type="match status" value="2"/>
</dbReference>
<dbReference type="OrthoDB" id="20902at2759"/>
<dbReference type="SMART" id="SM00282">
    <property type="entry name" value="LamG"/>
    <property type="match status" value="1"/>
</dbReference>
<sequence length="1663" mass="179728">MFEFSHFSFQDIDGLIQLIKKVPSSKQVALMSIGSLPSQPSAALCRALSSLGAAKISIVGTNNPNYCLVGYKGLSPGMASEAFGNSTINEVWAEGEMRFSGKTSWKMIMASFNSTTGDPNIYLDYCLANSEGGLPGLANGINVLVFYQLQNLSTRYPPKVFNFPTSNLYSNSSESLSRFIDSLADHTLIMVFAQGLNLAKTNLQQNAISSLKKIGSKFISQYSSNPSNDCWFMIKRIGSDSIFAEMTFNHNSPSTSSFIQIEEFGNGAYSYQVADDINISIMSSNQSSTPVGMESLFYIYVGGVSITLEGPLVNGFVMCAISEIDGHIYFIKNYNIGTTDGSRDMVNDIVDKISVGSLVVVCSVLNSAGPNITMSSDLLTALESIGSEFAYDIVSSSSYALIGRKGAAVGTANELISNTGPVTLFSNFGKITKPIKPFIEIDNLSVSALPGGGYGYSSFMINKQIVDGTNIFSSGLNVLTINQLNGTITSAKNYDTTTDSFNSNKFVADIQALPTGTIVALSTVGPAGQYLGNGVDTIVNYLGGMLIKSFTSQSYCIISTVGQQLTGDKRVISECMSENSYLPTTCNTRFPIKSLFTGSGFSFCVTSMAQSSTASRIMVNGQSQLSSPSSGLNVVTVDHITGATQEYHFDTANDDKQWGLFLFFIQDLKIGTFVLISVQQSIGNPSQEFKDIIKISLSLIGASKFVKVGPSTSYSVIGTKGATPGSAYESFHENAQVCVASWEPRIQSSSLLKAPLIYGQIPDEPLMLNVPLLSNYHQLATPISKLAPSKPLGNVFMNEPAYWKTKRPSSGNIVKALLIGVSYNDNPAGPIKGVDFSIQEHCRALVNCGYVKQENIRVLTENTSQVSLDGTYVCRPTTICIKDQINNWLVKDVVEGDVIYIVFSGRSFVNTINGVSTYGLCTLIQDPQTYQYRTDYSLTSNELQQLFVNIPWGVTITFLLDCSYAFEMVRPGIISPDSFDNFMNGLFSVQSEKQFNTTQLTSGFLPLITGILLDGFNQNSSPMLYSQIIAKASNNPLYPATPYLFKGESHGSDLVFLSPFPHNGPHPVYRFSTPVGDQLQYAYTTSPAMGAKWSKRTLAWKILPSSSPIAGVPLYQFTKPQTWNGQNDAPLLYFLSVNPNIGDGWTNTGSIGKVFASPLSNGLPIRQFRSTSAVYANITMYAFESTTLVDPNQSWIDNGVVFFSPQEVDDPQRGAIFSQSGMVSVPHIPAYNFGTNDFSISVSFKTTASGSIVCCKGINGGVGSGGWTIDLKQGRIDFIVHDGTVGTFLQTQAPGVTNGQWHTLACVRKSGVLFIYLDQKLLSQMNTTTPLNVTNTTTMTFGQNPPTPNQFSGVMSNMAIWNAAIDPTQLQNLNQKDVKSIPNLVGYWNFLQDSFDTSSMSNNGTINAYVNFTPPVATNCIQIFQNGQVSIPSIAAYNVGTNDFSVTFLIQASSIGPLVSRKPMAGGAGNGGFRITLGAGGIISFVTDTGSNEKVLQSIQSPALNGINMSVACVRQSNQMMIYFDTTLVASVSGSAMNINNSAPLQFGQCLQLGPSAQYLGKISRVTFWNKAIDVVLMDKAYKGTLSNELGLIGNWLLQSDGLDSSPTKNNSMTTLINTSFASSNLTLPSDTPTPAKEEPNSDLEAMLSRHKKEIEEYLASKK</sequence>
<protein>
    <recommendedName>
        <fullName evidence="7">Laminin G domain-containing protein</fullName>
    </recommendedName>
</protein>
<dbReference type="Proteomes" id="UP000007797">
    <property type="component" value="Unassembled WGS sequence"/>
</dbReference>
<dbReference type="PANTHER" id="PTHR14592">
    <property type="entry name" value="UNCHARACTERIZED FAM3"/>
    <property type="match status" value="1"/>
</dbReference>
<feature type="region of interest" description="Disordered" evidence="6">
    <location>
        <begin position="1624"/>
        <end position="1644"/>
    </location>
</feature>
<evidence type="ECO:0000256" key="6">
    <source>
        <dbReference type="SAM" id="MobiDB-lite"/>
    </source>
</evidence>
<comment type="subcellular location">
    <subcellularLocation>
        <location evidence="1">Secreted</location>
    </subcellularLocation>
</comment>
<dbReference type="Gene3D" id="3.40.50.1460">
    <property type="match status" value="1"/>
</dbReference>
<evidence type="ECO:0000256" key="2">
    <source>
        <dbReference type="ARBA" id="ARBA00010905"/>
    </source>
</evidence>
<dbReference type="InterPro" id="IPR001791">
    <property type="entry name" value="Laminin_G"/>
</dbReference>
<accession>F4Q4U5</accession>
<organism evidence="8 9">
    <name type="scientific">Cavenderia fasciculata</name>
    <name type="common">Slime mold</name>
    <name type="synonym">Dictyostelium fasciculatum</name>
    <dbReference type="NCBI Taxonomy" id="261658"/>
    <lineage>
        <taxon>Eukaryota</taxon>
        <taxon>Amoebozoa</taxon>
        <taxon>Evosea</taxon>
        <taxon>Eumycetozoa</taxon>
        <taxon>Dictyostelia</taxon>
        <taxon>Acytosteliales</taxon>
        <taxon>Cavenderiaceae</taxon>
        <taxon>Cavenderia</taxon>
    </lineage>
</organism>
<reference evidence="9" key="1">
    <citation type="journal article" date="2011" name="Genome Res.">
        <title>Phylogeny-wide analysis of social amoeba genomes highlights ancient origins for complex intercellular communication.</title>
        <authorList>
            <person name="Heidel A.J."/>
            <person name="Lawal H.M."/>
            <person name="Felder M."/>
            <person name="Schilde C."/>
            <person name="Helps N.R."/>
            <person name="Tunggal B."/>
            <person name="Rivero F."/>
            <person name="John U."/>
            <person name="Schleicher M."/>
            <person name="Eichinger L."/>
            <person name="Platzer M."/>
            <person name="Noegel A.A."/>
            <person name="Schaap P."/>
            <person name="Gloeckner G."/>
        </authorList>
    </citation>
    <scope>NUCLEOTIDE SEQUENCE [LARGE SCALE GENOMIC DNA]</scope>
    <source>
        <strain evidence="9">SH3</strain>
    </source>
</reference>
<dbReference type="PROSITE" id="PS50025">
    <property type="entry name" value="LAM_G_DOMAIN"/>
    <property type="match status" value="1"/>
</dbReference>
<dbReference type="Pfam" id="PF15711">
    <property type="entry name" value="ILEI"/>
    <property type="match status" value="5"/>
</dbReference>
<gene>
    <name evidence="8" type="ORF">DFA_08892</name>
</gene>
<feature type="compositionally biased region" description="Polar residues" evidence="6">
    <location>
        <begin position="1624"/>
        <end position="1633"/>
    </location>
</feature>
<dbReference type="RefSeq" id="XP_004356375.1">
    <property type="nucleotide sequence ID" value="XM_004356322.1"/>
</dbReference>
<dbReference type="GeneID" id="14869582"/>
<evidence type="ECO:0000256" key="3">
    <source>
        <dbReference type="ARBA" id="ARBA00022525"/>
    </source>
</evidence>
<evidence type="ECO:0000256" key="4">
    <source>
        <dbReference type="ARBA" id="ARBA00022729"/>
    </source>
</evidence>
<dbReference type="CDD" id="cd00110">
    <property type="entry name" value="LamG"/>
    <property type="match status" value="1"/>
</dbReference>
<evidence type="ECO:0000259" key="7">
    <source>
        <dbReference type="PROSITE" id="PS50025"/>
    </source>
</evidence>
<dbReference type="Pfam" id="PF13385">
    <property type="entry name" value="Laminin_G_3"/>
    <property type="match status" value="2"/>
</dbReference>
<evidence type="ECO:0000256" key="5">
    <source>
        <dbReference type="ARBA" id="ARBA00023157"/>
    </source>
</evidence>
<dbReference type="InterPro" id="IPR039477">
    <property type="entry name" value="ILEI/PANDER_dom"/>
</dbReference>
<keyword evidence="5" id="KW-1015">Disulfide bond</keyword>
<dbReference type="EMBL" id="GL883021">
    <property type="protein sequence ID" value="EGG17891.1"/>
    <property type="molecule type" value="Genomic_DNA"/>
</dbReference>
<keyword evidence="3" id="KW-0964">Secreted</keyword>
<dbReference type="GO" id="GO:0005576">
    <property type="term" value="C:extracellular region"/>
    <property type="evidence" value="ECO:0007669"/>
    <property type="project" value="UniProtKB-SubCell"/>
</dbReference>
<evidence type="ECO:0000256" key="1">
    <source>
        <dbReference type="ARBA" id="ARBA00004613"/>
    </source>
</evidence>
<dbReference type="Gene3D" id="2.60.120.200">
    <property type="match status" value="2"/>
</dbReference>
<keyword evidence="4" id="KW-0732">Signal</keyword>
<comment type="similarity">
    <text evidence="2">Belongs to the FAM3 family.</text>
</comment>
<dbReference type="InterPro" id="IPR013320">
    <property type="entry name" value="ConA-like_dom_sf"/>
</dbReference>
<dbReference type="KEGG" id="dfa:DFA_08892"/>